<dbReference type="GO" id="GO:0009097">
    <property type="term" value="P:isoleucine biosynthetic process"/>
    <property type="evidence" value="ECO:0007669"/>
    <property type="project" value="TreeGrafter"/>
</dbReference>
<dbReference type="GO" id="GO:0006565">
    <property type="term" value="P:L-serine catabolic process"/>
    <property type="evidence" value="ECO:0007669"/>
    <property type="project" value="TreeGrafter"/>
</dbReference>
<dbReference type="InterPro" id="IPR050147">
    <property type="entry name" value="Ser/Thr_Dehydratase"/>
</dbReference>
<evidence type="ECO:0000256" key="3">
    <source>
        <dbReference type="ARBA" id="ARBA00022898"/>
    </source>
</evidence>
<evidence type="ECO:0000259" key="5">
    <source>
        <dbReference type="Pfam" id="PF00291"/>
    </source>
</evidence>
<sequence>MTVIAPPIDEVRILQRRLQEWLQLTPVLRCRPLEQRLGGSMEIHAKMEFLQHTGTFKPRGALSTILDLDPQQLKAGVTAVSAGNHAIATAFAARAVGTTAKVVMIMNASPVRIEACRQYGAEVMLADDVHAAFELAEEIREKEGRYFVHPFEGPNVALGTGTIGLEICEQVGEFDVIVIPIGGGGLCAGISSVVKQIYPACTVIGVEPEGADSMHRSFASGQPEAIEKVTTIADSLGAPFAAPYSFELCRQNVDELVMVNDDEIKESMGMLFRDLKIAVEPACAASTAALCGSLNGRLAGKKVVLLLCGSNIDWKTFETQAHLGKQVR</sequence>
<organism evidence="6">
    <name type="scientific">uncultured Woeseiaceae bacterium</name>
    <dbReference type="NCBI Taxonomy" id="1983305"/>
    <lineage>
        <taxon>Bacteria</taxon>
        <taxon>Pseudomonadati</taxon>
        <taxon>Pseudomonadota</taxon>
        <taxon>Gammaproteobacteria</taxon>
        <taxon>Woeseiales</taxon>
        <taxon>Woeseiaceae</taxon>
        <taxon>environmental samples</taxon>
    </lineage>
</organism>
<keyword evidence="4 6" id="KW-0456">Lyase</keyword>
<dbReference type="GO" id="GO:0003941">
    <property type="term" value="F:L-serine ammonia-lyase activity"/>
    <property type="evidence" value="ECO:0007669"/>
    <property type="project" value="TreeGrafter"/>
</dbReference>
<gene>
    <name evidence="6" type="primary">psdht</name>
    <name evidence="6" type="ORF">JTBM06_V1_220010</name>
</gene>
<dbReference type="CDD" id="cd01562">
    <property type="entry name" value="Thr-dehyd"/>
    <property type="match status" value="1"/>
</dbReference>
<reference evidence="6" key="1">
    <citation type="submission" date="2019-07" db="EMBL/GenBank/DDBJ databases">
        <authorList>
            <person name="Weber M."/>
            <person name="Kostadinov I."/>
            <person name="Kostadinov D I."/>
        </authorList>
    </citation>
    <scope>NUCLEOTIDE SEQUENCE</scope>
    <source>
        <strain evidence="6">Gfbio:sag-sample-m06:053724c1-46a9-4a36-b237-ea2bf867836b</strain>
    </source>
</reference>
<comment type="cofactor">
    <cofactor evidence="1">
        <name>pyridoxal 5'-phosphate</name>
        <dbReference type="ChEBI" id="CHEBI:597326"/>
    </cofactor>
</comment>
<feature type="domain" description="Tryptophan synthase beta chain-like PALP" evidence="5">
    <location>
        <begin position="25"/>
        <end position="309"/>
    </location>
</feature>
<dbReference type="EMBL" id="LR633967">
    <property type="protein sequence ID" value="VUX56014.1"/>
    <property type="molecule type" value="Genomic_DNA"/>
</dbReference>
<dbReference type="PANTHER" id="PTHR48078">
    <property type="entry name" value="THREONINE DEHYDRATASE, MITOCHONDRIAL-RELATED"/>
    <property type="match status" value="1"/>
</dbReference>
<dbReference type="InterPro" id="IPR036052">
    <property type="entry name" value="TrpB-like_PALP_sf"/>
</dbReference>
<dbReference type="Pfam" id="PF00291">
    <property type="entry name" value="PALP"/>
    <property type="match status" value="1"/>
</dbReference>
<dbReference type="SUPFAM" id="SSF53686">
    <property type="entry name" value="Tryptophan synthase beta subunit-like PLP-dependent enzymes"/>
    <property type="match status" value="1"/>
</dbReference>
<evidence type="ECO:0000256" key="1">
    <source>
        <dbReference type="ARBA" id="ARBA00001933"/>
    </source>
</evidence>
<protein>
    <submittedName>
        <fullName evidence="6">Phenylserine dehydratase</fullName>
        <ecNumber evidence="6">4.2.1.-</ecNumber>
    </submittedName>
</protein>
<dbReference type="FunFam" id="3.40.50.1100:FF:000005">
    <property type="entry name" value="Threonine dehydratase catabolic"/>
    <property type="match status" value="1"/>
</dbReference>
<dbReference type="GO" id="GO:0006567">
    <property type="term" value="P:L-threonine catabolic process"/>
    <property type="evidence" value="ECO:0007669"/>
    <property type="project" value="TreeGrafter"/>
</dbReference>
<accession>A0A7D9D376</accession>
<dbReference type="GO" id="GO:0004794">
    <property type="term" value="F:threonine deaminase activity"/>
    <property type="evidence" value="ECO:0007669"/>
    <property type="project" value="TreeGrafter"/>
</dbReference>
<evidence type="ECO:0000256" key="2">
    <source>
        <dbReference type="ARBA" id="ARBA00010869"/>
    </source>
</evidence>
<comment type="similarity">
    <text evidence="2">Belongs to the serine/threonine dehydratase family.</text>
</comment>
<proteinExistence type="inferred from homology"/>
<evidence type="ECO:0000256" key="4">
    <source>
        <dbReference type="ARBA" id="ARBA00023239"/>
    </source>
</evidence>
<name>A0A7D9D376_9GAMM</name>
<dbReference type="AlphaFoldDB" id="A0A7D9D376"/>
<evidence type="ECO:0000313" key="6">
    <source>
        <dbReference type="EMBL" id="VUX56014.1"/>
    </source>
</evidence>
<dbReference type="InterPro" id="IPR001926">
    <property type="entry name" value="TrpB-like_PALP"/>
</dbReference>
<dbReference type="Gene3D" id="3.40.50.1100">
    <property type="match status" value="2"/>
</dbReference>
<keyword evidence="3" id="KW-0663">Pyridoxal phosphate</keyword>
<dbReference type="EC" id="4.2.1.-" evidence="6"/>
<dbReference type="PANTHER" id="PTHR48078:SF6">
    <property type="entry name" value="L-THREONINE DEHYDRATASE CATABOLIC TDCB"/>
    <property type="match status" value="1"/>
</dbReference>